<name>A0A427ALU5_ENSVE</name>
<dbReference type="GO" id="GO:0016762">
    <property type="term" value="F:xyloglucan:xyloglucosyl transferase activity"/>
    <property type="evidence" value="ECO:0007669"/>
    <property type="project" value="UniProtKB-EC"/>
</dbReference>
<sequence>MLLVLALRDKPKLKHSIVIRGESQLRALRRLAVSWRPKLSWGSHLNKAESHSSFSLSYKSIPLRRYISLLLPTTSIGRRRRRSMGVTTVLSLAFFLLALVAFAGARQANFLQDFRITWAGTHIKQLQGGSAIQLMLDPSSGTSSHYRTAFSLRYSYALRGQLRLWVRFQQAVPLRTRNRSGQPYTVQTNIYAHGKGDREQRVNLWFDPAADYHTFSVDDVPIRVYKNNEGRGIPYPKLQPMGVYSTLWEGDDWATRGGLEKIDWSKAPFFAYYKDFDIEGCAVPGPANCASNPNNWWEGPAYRQLSPEQARKYRWVRANYMIYDYCTDKPRNPVPPPECLAGI</sequence>
<keyword evidence="5" id="KW-1133">Transmembrane helix</keyword>
<keyword evidence="5" id="KW-0472">Membrane</keyword>
<dbReference type="GO" id="GO:0004553">
    <property type="term" value="F:hydrolase activity, hydrolyzing O-glycosyl compounds"/>
    <property type="evidence" value="ECO:0007669"/>
    <property type="project" value="InterPro"/>
</dbReference>
<dbReference type="SUPFAM" id="SSF49899">
    <property type="entry name" value="Concanavalin A-like lectins/glucanases"/>
    <property type="match status" value="1"/>
</dbReference>
<accession>A0A427ALU5</accession>
<evidence type="ECO:0000256" key="2">
    <source>
        <dbReference type="ARBA" id="ARBA00022801"/>
    </source>
</evidence>
<protein>
    <recommendedName>
        <fullName evidence="4">Xyloglucan endotransglucosylase/hydrolase</fullName>
        <ecNumber evidence="4">2.4.1.207</ecNumber>
    </recommendedName>
</protein>
<comment type="similarity">
    <text evidence="4">Belongs to the glycosyl hydrolase 16 family.</text>
</comment>
<evidence type="ECO:0000256" key="4">
    <source>
        <dbReference type="RuleBase" id="RU361120"/>
    </source>
</evidence>
<keyword evidence="1 4" id="KW-0808">Transferase</keyword>
<dbReference type="Gene3D" id="2.60.120.200">
    <property type="match status" value="1"/>
</dbReference>
<keyword evidence="4" id="KW-0134">Cell wall</keyword>
<keyword evidence="4" id="KW-0961">Cell wall biogenesis/degradation</keyword>
<dbReference type="InterPro" id="IPR044791">
    <property type="entry name" value="Beta-glucanase/XTH"/>
</dbReference>
<organism evidence="7 8">
    <name type="scientific">Ensete ventricosum</name>
    <name type="common">Abyssinian banana</name>
    <name type="synonym">Musa ensete</name>
    <dbReference type="NCBI Taxonomy" id="4639"/>
    <lineage>
        <taxon>Eukaryota</taxon>
        <taxon>Viridiplantae</taxon>
        <taxon>Streptophyta</taxon>
        <taxon>Embryophyta</taxon>
        <taxon>Tracheophyta</taxon>
        <taxon>Spermatophyta</taxon>
        <taxon>Magnoliopsida</taxon>
        <taxon>Liliopsida</taxon>
        <taxon>Zingiberales</taxon>
        <taxon>Musaceae</taxon>
        <taxon>Ensete</taxon>
    </lineage>
</organism>
<dbReference type="Proteomes" id="UP000287651">
    <property type="component" value="Unassembled WGS sequence"/>
</dbReference>
<keyword evidence="5" id="KW-0812">Transmembrane</keyword>
<keyword evidence="2 4" id="KW-0378">Hydrolase</keyword>
<dbReference type="GO" id="GO:0071555">
    <property type="term" value="P:cell wall organization"/>
    <property type="evidence" value="ECO:0007669"/>
    <property type="project" value="UniProtKB-KW"/>
</dbReference>
<comment type="subcellular location">
    <subcellularLocation>
        <location evidence="4">Secreted</location>
        <location evidence="4">Cell wall</location>
    </subcellularLocation>
    <subcellularLocation>
        <location evidence="4">Secreted</location>
        <location evidence="4">Extracellular space</location>
        <location evidence="4">Apoplast</location>
    </subcellularLocation>
</comment>
<dbReference type="Pfam" id="PF00722">
    <property type="entry name" value="Glyco_hydro_16"/>
    <property type="match status" value="1"/>
</dbReference>
<keyword evidence="3 4" id="KW-0326">Glycosidase</keyword>
<feature type="domain" description="GH16" evidence="6">
    <location>
        <begin position="56"/>
        <end position="273"/>
    </location>
</feature>
<evidence type="ECO:0000256" key="1">
    <source>
        <dbReference type="ARBA" id="ARBA00022679"/>
    </source>
</evidence>
<dbReference type="InterPro" id="IPR000757">
    <property type="entry name" value="Beta-glucanase-like"/>
</dbReference>
<dbReference type="EC" id="2.4.1.207" evidence="4"/>
<dbReference type="GO" id="GO:0048046">
    <property type="term" value="C:apoplast"/>
    <property type="evidence" value="ECO:0007669"/>
    <property type="project" value="UniProtKB-SubCell"/>
</dbReference>
<comment type="PTM">
    <text evidence="4">Contains at least one intrachain disulfide bond essential for its enzymatic activity.</text>
</comment>
<feature type="transmembrane region" description="Helical" evidence="5">
    <location>
        <begin position="84"/>
        <end position="105"/>
    </location>
</feature>
<dbReference type="EMBL" id="AMZH03001977">
    <property type="protein sequence ID" value="RRT77239.1"/>
    <property type="molecule type" value="Genomic_DNA"/>
</dbReference>
<dbReference type="AlphaFoldDB" id="A0A427ALU5"/>
<reference evidence="7 8" key="1">
    <citation type="journal article" date="2014" name="Agronomy (Basel)">
        <title>A Draft Genome Sequence for Ensete ventricosum, the Drought-Tolerant Tree Against Hunger.</title>
        <authorList>
            <person name="Harrison J."/>
            <person name="Moore K.A."/>
            <person name="Paszkiewicz K."/>
            <person name="Jones T."/>
            <person name="Grant M."/>
            <person name="Ambacheew D."/>
            <person name="Muzemil S."/>
            <person name="Studholme D.J."/>
        </authorList>
    </citation>
    <scope>NUCLEOTIDE SEQUENCE [LARGE SCALE GENOMIC DNA]</scope>
</reference>
<keyword evidence="4" id="KW-0052">Apoplast</keyword>
<dbReference type="InterPro" id="IPR013320">
    <property type="entry name" value="ConA-like_dom_sf"/>
</dbReference>
<evidence type="ECO:0000259" key="6">
    <source>
        <dbReference type="PROSITE" id="PS51762"/>
    </source>
</evidence>
<proteinExistence type="inferred from homology"/>
<dbReference type="Pfam" id="PF06955">
    <property type="entry name" value="XET_C"/>
    <property type="match status" value="1"/>
</dbReference>
<dbReference type="PROSITE" id="PS51762">
    <property type="entry name" value="GH16_2"/>
    <property type="match status" value="1"/>
</dbReference>
<dbReference type="GO" id="GO:0044042">
    <property type="term" value="P:glucan metabolic process"/>
    <property type="evidence" value="ECO:0007669"/>
    <property type="project" value="InterPro"/>
</dbReference>
<gene>
    <name evidence="7" type="ORF">B296_00009266</name>
</gene>
<comment type="function">
    <text evidence="4">Catalyzes xyloglucan endohydrolysis (XEH) and/or endotransglycosylation (XET). Cleaves and religates xyloglucan polymers, an essential constituent of the primary cell wall, and thereby participates in cell wall construction of growing tissues.</text>
</comment>
<dbReference type="PANTHER" id="PTHR31062">
    <property type="entry name" value="XYLOGLUCAN ENDOTRANSGLUCOSYLASE/HYDROLASE PROTEIN 8-RELATED"/>
    <property type="match status" value="1"/>
</dbReference>
<evidence type="ECO:0000313" key="8">
    <source>
        <dbReference type="Proteomes" id="UP000287651"/>
    </source>
</evidence>
<comment type="caution">
    <text evidence="7">The sequence shown here is derived from an EMBL/GenBank/DDBJ whole genome shotgun (WGS) entry which is preliminary data.</text>
</comment>
<evidence type="ECO:0000313" key="7">
    <source>
        <dbReference type="EMBL" id="RRT77239.1"/>
    </source>
</evidence>
<keyword evidence="4" id="KW-0964">Secreted</keyword>
<evidence type="ECO:0000256" key="5">
    <source>
        <dbReference type="SAM" id="Phobius"/>
    </source>
</evidence>
<evidence type="ECO:0000256" key="3">
    <source>
        <dbReference type="ARBA" id="ARBA00023295"/>
    </source>
</evidence>
<dbReference type="InterPro" id="IPR010713">
    <property type="entry name" value="XET_C"/>
</dbReference>